<dbReference type="Proteomes" id="UP001367676">
    <property type="component" value="Unassembled WGS sequence"/>
</dbReference>
<feature type="transmembrane region" description="Helical" evidence="8">
    <location>
        <begin position="939"/>
        <end position="964"/>
    </location>
</feature>
<dbReference type="InterPro" id="IPR050352">
    <property type="entry name" value="ABCG_transporters"/>
</dbReference>
<feature type="transmembrane region" description="Helical" evidence="8">
    <location>
        <begin position="771"/>
        <end position="792"/>
    </location>
</feature>
<dbReference type="EMBL" id="JBBCAQ010000022">
    <property type="protein sequence ID" value="KAK7590618.1"/>
    <property type="molecule type" value="Genomic_DNA"/>
</dbReference>
<evidence type="ECO:0000313" key="11">
    <source>
        <dbReference type="Proteomes" id="UP001367676"/>
    </source>
</evidence>
<feature type="compositionally biased region" description="Polar residues" evidence="7">
    <location>
        <begin position="131"/>
        <end position="146"/>
    </location>
</feature>
<dbReference type="InterPro" id="IPR003439">
    <property type="entry name" value="ABC_transporter-like_ATP-bd"/>
</dbReference>
<reference evidence="10 11" key="1">
    <citation type="submission" date="2024-03" db="EMBL/GenBank/DDBJ databases">
        <title>Adaptation during the transition from Ophiocordyceps entomopathogen to insect associate is accompanied by gene loss and intensified selection.</title>
        <authorList>
            <person name="Ward C.M."/>
            <person name="Onetto C.A."/>
            <person name="Borneman A.R."/>
        </authorList>
    </citation>
    <scope>NUCLEOTIDE SEQUENCE [LARGE SCALE GENOMIC DNA]</scope>
    <source>
        <strain evidence="10">AWRI1</strain>
        <tissue evidence="10">Single Adult Female</tissue>
    </source>
</reference>
<evidence type="ECO:0000313" key="10">
    <source>
        <dbReference type="EMBL" id="KAK7590618.1"/>
    </source>
</evidence>
<dbReference type="Pfam" id="PF00005">
    <property type="entry name" value="ABC_tran"/>
    <property type="match status" value="1"/>
</dbReference>
<feature type="region of interest" description="Disordered" evidence="7">
    <location>
        <begin position="126"/>
        <end position="158"/>
    </location>
</feature>
<dbReference type="GO" id="GO:0005524">
    <property type="term" value="F:ATP binding"/>
    <property type="evidence" value="ECO:0007669"/>
    <property type="project" value="InterPro"/>
</dbReference>
<feature type="transmembrane region" description="Helical" evidence="8">
    <location>
        <begin position="848"/>
        <end position="873"/>
    </location>
</feature>
<protein>
    <recommendedName>
        <fullName evidence="9">ABC transporter domain-containing protein</fullName>
    </recommendedName>
</protein>
<feature type="compositionally biased region" description="Basic and acidic residues" evidence="7">
    <location>
        <begin position="463"/>
        <end position="475"/>
    </location>
</feature>
<dbReference type="Pfam" id="PF01061">
    <property type="entry name" value="ABC2_membrane"/>
    <property type="match status" value="1"/>
</dbReference>
<dbReference type="InterPro" id="IPR013525">
    <property type="entry name" value="ABC2_TM"/>
</dbReference>
<evidence type="ECO:0000256" key="4">
    <source>
        <dbReference type="ARBA" id="ARBA00022692"/>
    </source>
</evidence>
<dbReference type="GO" id="GO:0140359">
    <property type="term" value="F:ABC-type transporter activity"/>
    <property type="evidence" value="ECO:0007669"/>
    <property type="project" value="InterPro"/>
</dbReference>
<gene>
    <name evidence="10" type="ORF">V9T40_002231</name>
</gene>
<comment type="subcellular location">
    <subcellularLocation>
        <location evidence="1">Membrane</location>
        <topology evidence="1">Multi-pass membrane protein</topology>
    </subcellularLocation>
</comment>
<comment type="similarity">
    <text evidence="2">Belongs to the ABC transporter superfamily. ABCG family. Eye pigment precursor importer (TC 3.A.1.204) subfamily.</text>
</comment>
<dbReference type="InterPro" id="IPR027417">
    <property type="entry name" value="P-loop_NTPase"/>
</dbReference>
<feature type="region of interest" description="Disordered" evidence="7">
    <location>
        <begin position="405"/>
        <end position="452"/>
    </location>
</feature>
<dbReference type="PANTHER" id="PTHR48041:SF105">
    <property type="entry name" value="FI02074P"/>
    <property type="match status" value="1"/>
</dbReference>
<dbReference type="PROSITE" id="PS50893">
    <property type="entry name" value="ABC_TRANSPORTER_2"/>
    <property type="match status" value="1"/>
</dbReference>
<evidence type="ECO:0000256" key="7">
    <source>
        <dbReference type="SAM" id="MobiDB-lite"/>
    </source>
</evidence>
<feature type="transmembrane region" description="Helical" evidence="8">
    <location>
        <begin position="916"/>
        <end position="933"/>
    </location>
</feature>
<feature type="transmembrane region" description="Helical" evidence="8">
    <location>
        <begin position="804"/>
        <end position="827"/>
    </location>
</feature>
<evidence type="ECO:0000256" key="8">
    <source>
        <dbReference type="SAM" id="Phobius"/>
    </source>
</evidence>
<dbReference type="GO" id="GO:0016887">
    <property type="term" value="F:ATP hydrolysis activity"/>
    <property type="evidence" value="ECO:0007669"/>
    <property type="project" value="InterPro"/>
</dbReference>
<evidence type="ECO:0000256" key="5">
    <source>
        <dbReference type="ARBA" id="ARBA00022989"/>
    </source>
</evidence>
<feature type="region of interest" description="Disordered" evidence="7">
    <location>
        <begin position="210"/>
        <end position="247"/>
    </location>
</feature>
<keyword evidence="4 8" id="KW-0812">Transmembrane</keyword>
<dbReference type="GO" id="GO:0005886">
    <property type="term" value="C:plasma membrane"/>
    <property type="evidence" value="ECO:0007669"/>
    <property type="project" value="TreeGrafter"/>
</dbReference>
<evidence type="ECO:0000256" key="3">
    <source>
        <dbReference type="ARBA" id="ARBA00022448"/>
    </source>
</evidence>
<proteinExistence type="inferred from homology"/>
<dbReference type="PANTHER" id="PTHR48041">
    <property type="entry name" value="ABC TRANSPORTER G FAMILY MEMBER 28"/>
    <property type="match status" value="1"/>
</dbReference>
<keyword evidence="5 8" id="KW-1133">Transmembrane helix</keyword>
<feature type="transmembrane region" description="Helical" evidence="8">
    <location>
        <begin position="1001"/>
        <end position="1019"/>
    </location>
</feature>
<dbReference type="PROSITE" id="PS00211">
    <property type="entry name" value="ABC_TRANSPORTER_1"/>
    <property type="match status" value="1"/>
</dbReference>
<dbReference type="AlphaFoldDB" id="A0AAN9TKF0"/>
<feature type="region of interest" description="Disordered" evidence="7">
    <location>
        <begin position="458"/>
        <end position="477"/>
    </location>
</feature>
<dbReference type="Gene3D" id="3.40.50.300">
    <property type="entry name" value="P-loop containing nucleotide triphosphate hydrolases"/>
    <property type="match status" value="1"/>
</dbReference>
<accession>A0AAN9TKF0</accession>
<keyword evidence="11" id="KW-1185">Reference proteome</keyword>
<evidence type="ECO:0000259" key="9">
    <source>
        <dbReference type="PROSITE" id="PS50893"/>
    </source>
</evidence>
<keyword evidence="3" id="KW-0813">Transport</keyword>
<comment type="caution">
    <text evidence="10">The sequence shown here is derived from an EMBL/GenBank/DDBJ whole genome shotgun (WGS) entry which is preliminary data.</text>
</comment>
<feature type="transmembrane region" description="Helical" evidence="8">
    <location>
        <begin position="885"/>
        <end position="909"/>
    </location>
</feature>
<name>A0AAN9TKF0_9HEMI</name>
<organism evidence="10 11">
    <name type="scientific">Parthenolecanium corni</name>
    <dbReference type="NCBI Taxonomy" id="536013"/>
    <lineage>
        <taxon>Eukaryota</taxon>
        <taxon>Metazoa</taxon>
        <taxon>Ecdysozoa</taxon>
        <taxon>Arthropoda</taxon>
        <taxon>Hexapoda</taxon>
        <taxon>Insecta</taxon>
        <taxon>Pterygota</taxon>
        <taxon>Neoptera</taxon>
        <taxon>Paraneoptera</taxon>
        <taxon>Hemiptera</taxon>
        <taxon>Sternorrhyncha</taxon>
        <taxon>Coccoidea</taxon>
        <taxon>Coccidae</taxon>
        <taxon>Parthenolecanium</taxon>
    </lineage>
</organism>
<sequence>MCRKVTPVNRLDQPGLALLNLNAIFDKTPCVSRGVKAKSLKVNGQPRDEKLFRKLSCYITQEEILQPLLSLQEVMMFAADLKLPSGATRKQKSQLVISSLFILIVTTTPIRTESLSSTTDTIEISTSASSGFDSNTTQEQEWQSNESNDRQSAEKVVSTVASLVHQYNRDGTENSPKDDYRNRYSLDFPERYQNKNEVFHRDKNQNYPSQQFQQQYQQQQYQQPYQQQQYQQQQYQQPYPHQPNQQQYVQRTRDEKYPVTIQGCGHTMRDVSGPYVGTQFPGQGILQSWLAGSGWRGNYADDDKHPSQPLQVTTATPKTVASYRNRDYTRYDFNYQDKGGGGGDPYKPRYDPEAGIPAARENNLQVPDFDRTAPTWMQPYSHLHQQRLNRNNRIVYYEYNLEDRLPGSSRCHPMDRNCGPSNKQYDNRWYGGDSNPQRHHFNNGHGFQPSDEYYYQNQQPYHSRPEGSRTVDSRDQPQMYNYLDEDSYRFRNNRRGEESQQNAGIGFVYSIDLPVDRTISPSTAFAYDVYEILTMLGIQECCLTRTERLSGGQKKRLSIALELINNPPVIFLDEPTSGLDNVSTLCTVKLLRRLAHQGRTIVCTIHQPSASLFQLFDHVYVLSKGKCVYQGTTEQLVPFLSSVGFECPTHYNPADYVIEMTDADHEQNIDVLAEATSNGKLCLYKTGASKIPMMQNNNILPVNNNTEFDEIDPLVSHRDQNDMFRSAFVDRMKVDEESNGIVFSSDFPISGFSQFCILWRRMMLQICRNKVALNIQFYHHLFCSVAVGIIFYDKAKEGEEFFNHLKFCLGIVLFHTFTYCMIPVITYPYEVKLLRREHFNRWYSLRAYYVAIQLSKIPTMFSFSMLFLSIIYFSTGLPVEFDRFFLFSLIALIVSVTAEGMGLFIGSIFSVTNGSAAAPLTLAPFLGLATYGFDFAKEIPWYVAIMMKMSFLRSGVVATVLTVFGMGRKKLTCSQLYCHFADPKVLLQYLDVENVSVWEQIAYLVAIMIAFRVGMYIALRIKLTVL</sequence>
<evidence type="ECO:0000256" key="1">
    <source>
        <dbReference type="ARBA" id="ARBA00004141"/>
    </source>
</evidence>
<dbReference type="SUPFAM" id="SSF52540">
    <property type="entry name" value="P-loop containing nucleoside triphosphate hydrolases"/>
    <property type="match status" value="1"/>
</dbReference>
<evidence type="ECO:0000256" key="6">
    <source>
        <dbReference type="ARBA" id="ARBA00023136"/>
    </source>
</evidence>
<keyword evidence="6 8" id="KW-0472">Membrane</keyword>
<dbReference type="InterPro" id="IPR017871">
    <property type="entry name" value="ABC_transporter-like_CS"/>
</dbReference>
<evidence type="ECO:0000256" key="2">
    <source>
        <dbReference type="ARBA" id="ARBA00005814"/>
    </source>
</evidence>
<feature type="domain" description="ABC transporter" evidence="9">
    <location>
        <begin position="383"/>
        <end position="649"/>
    </location>
</feature>